<accession>A0A0C9UZE9</accession>
<dbReference type="GO" id="GO:0006886">
    <property type="term" value="P:intracellular protein transport"/>
    <property type="evidence" value="ECO:0007669"/>
    <property type="project" value="TreeGrafter"/>
</dbReference>
<dbReference type="HOGENOM" id="CLU_042423_0_1_1"/>
<organism evidence="9 10">
    <name type="scientific">Sphaerobolus stellatus (strain SS14)</name>
    <dbReference type="NCBI Taxonomy" id="990650"/>
    <lineage>
        <taxon>Eukaryota</taxon>
        <taxon>Fungi</taxon>
        <taxon>Dikarya</taxon>
        <taxon>Basidiomycota</taxon>
        <taxon>Agaricomycotina</taxon>
        <taxon>Agaricomycetes</taxon>
        <taxon>Phallomycetidae</taxon>
        <taxon>Geastrales</taxon>
        <taxon>Sphaerobolaceae</taxon>
        <taxon>Sphaerobolus</taxon>
    </lineage>
</organism>
<evidence type="ECO:0000259" key="8">
    <source>
        <dbReference type="PROSITE" id="PS50192"/>
    </source>
</evidence>
<evidence type="ECO:0000256" key="2">
    <source>
        <dbReference type="ARBA" id="ARBA00009063"/>
    </source>
</evidence>
<dbReference type="InterPro" id="IPR006011">
    <property type="entry name" value="Syntaxin_N"/>
</dbReference>
<feature type="coiled-coil region" evidence="6">
    <location>
        <begin position="165"/>
        <end position="213"/>
    </location>
</feature>
<dbReference type="PANTHER" id="PTHR19957:SF307">
    <property type="entry name" value="PROTEIN SSO1-RELATED"/>
    <property type="match status" value="1"/>
</dbReference>
<feature type="transmembrane region" description="Helical" evidence="7">
    <location>
        <begin position="236"/>
        <end position="259"/>
    </location>
</feature>
<dbReference type="Gene3D" id="1.20.58.70">
    <property type="match status" value="1"/>
</dbReference>
<dbReference type="GO" id="GO:0012505">
    <property type="term" value="C:endomembrane system"/>
    <property type="evidence" value="ECO:0007669"/>
    <property type="project" value="TreeGrafter"/>
</dbReference>
<evidence type="ECO:0000313" key="10">
    <source>
        <dbReference type="Proteomes" id="UP000054279"/>
    </source>
</evidence>
<protein>
    <recommendedName>
        <fullName evidence="8">t-SNARE coiled-coil homology domain-containing protein</fullName>
    </recommendedName>
</protein>
<name>A0A0C9UZE9_SPHS4</name>
<dbReference type="OrthoDB" id="10255013at2759"/>
<sequence length="262" mass="30219">MPAFYAEIQNIQEKLKLLNEKISEISEEHLRSLGALDDEAAKRNADQLEESVSNSRALIDDLKARIDNLRKQEGGDKTDRKIRAEQTAVVARRFVEYIQRYQQVEKQYRDHCRDRVKRQLKIVNPNATQEEIEAAANQHENQQVFAQALQTSTRYGESRAAFKEVQERYNDIKRIENQLAELAQLFNDMSILVAQQDETIKEIEHSAEQTEQRTHHAVEDTKIAVFHAIRARKLRWICFFICVCIALAIALAVGLGIGLKPH</sequence>
<dbReference type="PROSITE" id="PS50192">
    <property type="entry name" value="T_SNARE"/>
    <property type="match status" value="1"/>
</dbReference>
<dbReference type="SMART" id="SM00503">
    <property type="entry name" value="SynN"/>
    <property type="match status" value="1"/>
</dbReference>
<proteinExistence type="inferred from homology"/>
<dbReference type="GO" id="GO:0006906">
    <property type="term" value="P:vesicle fusion"/>
    <property type="evidence" value="ECO:0007669"/>
    <property type="project" value="TreeGrafter"/>
</dbReference>
<dbReference type="InterPro" id="IPR045242">
    <property type="entry name" value="Syntaxin"/>
</dbReference>
<dbReference type="SMART" id="SM00397">
    <property type="entry name" value="t_SNARE"/>
    <property type="match status" value="1"/>
</dbReference>
<dbReference type="GO" id="GO:0005886">
    <property type="term" value="C:plasma membrane"/>
    <property type="evidence" value="ECO:0007669"/>
    <property type="project" value="TreeGrafter"/>
</dbReference>
<dbReference type="Pfam" id="PF00804">
    <property type="entry name" value="Syntaxin"/>
    <property type="match status" value="1"/>
</dbReference>
<dbReference type="Proteomes" id="UP000054279">
    <property type="component" value="Unassembled WGS sequence"/>
</dbReference>
<dbReference type="AlphaFoldDB" id="A0A0C9UZE9"/>
<dbReference type="GO" id="GO:0048278">
    <property type="term" value="P:vesicle docking"/>
    <property type="evidence" value="ECO:0007669"/>
    <property type="project" value="TreeGrafter"/>
</dbReference>
<dbReference type="GO" id="GO:0005484">
    <property type="term" value="F:SNAP receptor activity"/>
    <property type="evidence" value="ECO:0007669"/>
    <property type="project" value="TreeGrafter"/>
</dbReference>
<dbReference type="GO" id="GO:0006887">
    <property type="term" value="P:exocytosis"/>
    <property type="evidence" value="ECO:0007669"/>
    <property type="project" value="TreeGrafter"/>
</dbReference>
<evidence type="ECO:0000256" key="6">
    <source>
        <dbReference type="SAM" id="Coils"/>
    </source>
</evidence>
<dbReference type="EMBL" id="KN837197">
    <property type="protein sequence ID" value="KIJ34687.1"/>
    <property type="molecule type" value="Genomic_DNA"/>
</dbReference>
<keyword evidence="4 7" id="KW-1133">Transmembrane helix</keyword>
<evidence type="ECO:0000256" key="1">
    <source>
        <dbReference type="ARBA" id="ARBA00004211"/>
    </source>
</evidence>
<comment type="subcellular location">
    <subcellularLocation>
        <location evidence="1">Membrane</location>
        <topology evidence="1">Single-pass type IV membrane protein</topology>
    </subcellularLocation>
</comment>
<dbReference type="GO" id="GO:0031201">
    <property type="term" value="C:SNARE complex"/>
    <property type="evidence" value="ECO:0007669"/>
    <property type="project" value="TreeGrafter"/>
</dbReference>
<keyword evidence="10" id="KW-1185">Reference proteome</keyword>
<evidence type="ECO:0000256" key="4">
    <source>
        <dbReference type="ARBA" id="ARBA00022989"/>
    </source>
</evidence>
<evidence type="ECO:0000313" key="9">
    <source>
        <dbReference type="EMBL" id="KIJ34687.1"/>
    </source>
</evidence>
<feature type="coiled-coil region" evidence="6">
    <location>
        <begin position="8"/>
        <end position="72"/>
    </location>
</feature>
<evidence type="ECO:0000256" key="5">
    <source>
        <dbReference type="ARBA" id="ARBA00023136"/>
    </source>
</evidence>
<dbReference type="CDD" id="cd15849">
    <property type="entry name" value="SNARE_Sso1"/>
    <property type="match status" value="1"/>
</dbReference>
<comment type="similarity">
    <text evidence="2">Belongs to the syntaxin family.</text>
</comment>
<keyword evidence="5 7" id="KW-0472">Membrane</keyword>
<feature type="domain" description="T-SNARE coiled-coil homology" evidence="8">
    <location>
        <begin position="162"/>
        <end position="224"/>
    </location>
</feature>
<reference evidence="9 10" key="1">
    <citation type="submission" date="2014-06" db="EMBL/GenBank/DDBJ databases">
        <title>Evolutionary Origins and Diversification of the Mycorrhizal Mutualists.</title>
        <authorList>
            <consortium name="DOE Joint Genome Institute"/>
            <consortium name="Mycorrhizal Genomics Consortium"/>
            <person name="Kohler A."/>
            <person name="Kuo A."/>
            <person name="Nagy L.G."/>
            <person name="Floudas D."/>
            <person name="Copeland A."/>
            <person name="Barry K.W."/>
            <person name="Cichocki N."/>
            <person name="Veneault-Fourrey C."/>
            <person name="LaButti K."/>
            <person name="Lindquist E.A."/>
            <person name="Lipzen A."/>
            <person name="Lundell T."/>
            <person name="Morin E."/>
            <person name="Murat C."/>
            <person name="Riley R."/>
            <person name="Ohm R."/>
            <person name="Sun H."/>
            <person name="Tunlid A."/>
            <person name="Henrissat B."/>
            <person name="Grigoriev I.V."/>
            <person name="Hibbett D.S."/>
            <person name="Martin F."/>
        </authorList>
    </citation>
    <scope>NUCLEOTIDE SEQUENCE [LARGE SCALE GENOMIC DNA]</scope>
    <source>
        <strain evidence="9 10">SS14</strain>
    </source>
</reference>
<keyword evidence="6" id="KW-0175">Coiled coil</keyword>
<keyword evidence="3 7" id="KW-0812">Transmembrane</keyword>
<evidence type="ECO:0000256" key="7">
    <source>
        <dbReference type="SAM" id="Phobius"/>
    </source>
</evidence>
<evidence type="ECO:0000256" key="3">
    <source>
        <dbReference type="ARBA" id="ARBA00022692"/>
    </source>
</evidence>
<dbReference type="SUPFAM" id="SSF47661">
    <property type="entry name" value="t-snare proteins"/>
    <property type="match status" value="1"/>
</dbReference>
<dbReference type="Pfam" id="PF05739">
    <property type="entry name" value="SNARE"/>
    <property type="match status" value="1"/>
</dbReference>
<gene>
    <name evidence="9" type="ORF">M422DRAFT_181831</name>
</gene>
<dbReference type="GO" id="GO:0000149">
    <property type="term" value="F:SNARE binding"/>
    <property type="evidence" value="ECO:0007669"/>
    <property type="project" value="TreeGrafter"/>
</dbReference>
<dbReference type="InterPro" id="IPR000727">
    <property type="entry name" value="T_SNARE_dom"/>
</dbReference>
<dbReference type="InterPro" id="IPR010989">
    <property type="entry name" value="SNARE"/>
</dbReference>
<dbReference type="PANTHER" id="PTHR19957">
    <property type="entry name" value="SYNTAXIN"/>
    <property type="match status" value="1"/>
</dbReference>